<organism evidence="1">
    <name type="scientific">Oryza meridionalis</name>
    <dbReference type="NCBI Taxonomy" id="40149"/>
    <lineage>
        <taxon>Eukaryota</taxon>
        <taxon>Viridiplantae</taxon>
        <taxon>Streptophyta</taxon>
        <taxon>Embryophyta</taxon>
        <taxon>Tracheophyta</taxon>
        <taxon>Spermatophyta</taxon>
        <taxon>Magnoliopsida</taxon>
        <taxon>Liliopsida</taxon>
        <taxon>Poales</taxon>
        <taxon>Poaceae</taxon>
        <taxon>BOP clade</taxon>
        <taxon>Oryzoideae</taxon>
        <taxon>Oryzeae</taxon>
        <taxon>Oryzinae</taxon>
        <taxon>Oryza</taxon>
    </lineage>
</organism>
<evidence type="ECO:0000313" key="2">
    <source>
        <dbReference type="Proteomes" id="UP000008021"/>
    </source>
</evidence>
<keyword evidence="2" id="KW-1185">Reference proteome</keyword>
<protein>
    <submittedName>
        <fullName evidence="1">Uncharacterized protein</fullName>
    </submittedName>
</protein>
<dbReference type="HOGENOM" id="CLU_2642248_0_0_1"/>
<dbReference type="EnsemblPlants" id="OMERI02G01340.1">
    <property type="protein sequence ID" value="OMERI02G01340.1"/>
    <property type="gene ID" value="OMERI02G01340"/>
</dbReference>
<dbReference type="Gramene" id="OMERI02G01340.1">
    <property type="protein sequence ID" value="OMERI02G01340.1"/>
    <property type="gene ID" value="OMERI02G01340"/>
</dbReference>
<proteinExistence type="predicted"/>
<name>A0A0E0CE75_9ORYZ</name>
<accession>A0A0E0CE75</accession>
<reference evidence="1" key="2">
    <citation type="submission" date="2018-05" db="EMBL/GenBank/DDBJ databases">
        <title>OmerRS3 (Oryza meridionalis Reference Sequence Version 3).</title>
        <authorList>
            <person name="Zhang J."/>
            <person name="Kudrna D."/>
            <person name="Lee S."/>
            <person name="Talag J."/>
            <person name="Welchert J."/>
            <person name="Wing R.A."/>
        </authorList>
    </citation>
    <scope>NUCLEOTIDE SEQUENCE [LARGE SCALE GENOMIC DNA]</scope>
    <source>
        <strain evidence="1">cv. OR44</strain>
    </source>
</reference>
<dbReference type="Proteomes" id="UP000008021">
    <property type="component" value="Chromosome 2"/>
</dbReference>
<sequence>MGVIDGISRRCLSSSMVVALQDGVALTGHLRLGVDTHLLRHRKKERRAIVEEYKLGGHFVSLLFSNKLVGHLYLGEG</sequence>
<dbReference type="AlphaFoldDB" id="A0A0E0CE75"/>
<reference evidence="1" key="1">
    <citation type="submission" date="2015-04" db="UniProtKB">
        <authorList>
            <consortium name="EnsemblPlants"/>
        </authorList>
    </citation>
    <scope>IDENTIFICATION</scope>
</reference>
<evidence type="ECO:0000313" key="1">
    <source>
        <dbReference type="EnsemblPlants" id="OMERI02G01340.1"/>
    </source>
</evidence>